<feature type="compositionally biased region" description="Polar residues" evidence="1">
    <location>
        <begin position="121"/>
        <end position="142"/>
    </location>
</feature>
<organism evidence="2 3">
    <name type="scientific">Cyphellophora attinorum</name>
    <dbReference type="NCBI Taxonomy" id="1664694"/>
    <lineage>
        <taxon>Eukaryota</taxon>
        <taxon>Fungi</taxon>
        <taxon>Dikarya</taxon>
        <taxon>Ascomycota</taxon>
        <taxon>Pezizomycotina</taxon>
        <taxon>Eurotiomycetes</taxon>
        <taxon>Chaetothyriomycetidae</taxon>
        <taxon>Chaetothyriales</taxon>
        <taxon>Cyphellophoraceae</taxon>
        <taxon>Cyphellophora</taxon>
    </lineage>
</organism>
<dbReference type="RefSeq" id="XP_018001440.1">
    <property type="nucleotide sequence ID" value="XM_018149839.1"/>
</dbReference>
<dbReference type="AlphaFoldDB" id="A0A0N1H672"/>
<accession>A0A0N1H672</accession>
<name>A0A0N1H672_9EURO</name>
<feature type="compositionally biased region" description="Polar residues" evidence="1">
    <location>
        <begin position="22"/>
        <end position="37"/>
    </location>
</feature>
<evidence type="ECO:0000313" key="3">
    <source>
        <dbReference type="Proteomes" id="UP000038010"/>
    </source>
</evidence>
<reference evidence="2 3" key="1">
    <citation type="submission" date="2015-06" db="EMBL/GenBank/DDBJ databases">
        <title>Draft genome of the ant-associated black yeast Phialophora attae CBS 131958.</title>
        <authorList>
            <person name="Moreno L.F."/>
            <person name="Stielow B.J."/>
            <person name="de Hoog S."/>
            <person name="Vicente V.A."/>
            <person name="Weiss V.A."/>
            <person name="de Vries M."/>
            <person name="Cruz L.M."/>
            <person name="Souza E.M."/>
        </authorList>
    </citation>
    <scope>NUCLEOTIDE SEQUENCE [LARGE SCALE GENOMIC DNA]</scope>
    <source>
        <strain evidence="2 3">CBS 131958</strain>
    </source>
</reference>
<comment type="caution">
    <text evidence="2">The sequence shown here is derived from an EMBL/GenBank/DDBJ whole genome shotgun (WGS) entry which is preliminary data.</text>
</comment>
<dbReference type="EMBL" id="LFJN01000009">
    <property type="protein sequence ID" value="KPI41477.1"/>
    <property type="molecule type" value="Genomic_DNA"/>
</dbReference>
<proteinExistence type="predicted"/>
<dbReference type="Proteomes" id="UP000038010">
    <property type="component" value="Unassembled WGS sequence"/>
</dbReference>
<feature type="region of interest" description="Disordered" evidence="1">
    <location>
        <begin position="1"/>
        <end position="39"/>
    </location>
</feature>
<protein>
    <submittedName>
        <fullName evidence="2">Uncharacterized protein</fullName>
    </submittedName>
</protein>
<evidence type="ECO:0000256" key="1">
    <source>
        <dbReference type="SAM" id="MobiDB-lite"/>
    </source>
</evidence>
<dbReference type="VEuPathDB" id="FungiDB:AB675_9316"/>
<evidence type="ECO:0000313" key="2">
    <source>
        <dbReference type="EMBL" id="KPI41477.1"/>
    </source>
</evidence>
<dbReference type="GeneID" id="28741719"/>
<feature type="region of interest" description="Disordered" evidence="1">
    <location>
        <begin position="56"/>
        <end position="106"/>
    </location>
</feature>
<feature type="region of interest" description="Disordered" evidence="1">
    <location>
        <begin position="118"/>
        <end position="176"/>
    </location>
</feature>
<sequence length="176" mass="19004">MVVSEDTEPERFRHAPTHMSRTDSQASTISVDSQRTKQPAISAPFAAQAAGGALETLKDLTGMRPRTGSRVDSNNNRTQAHRQNRVKNKDVTRSTPRSSGDFSRDAVKLEGDAVAIDRQSKNSIVQQETVSDTGEPAQQQSGHRVVNHTGLNRGMRGGLGIGLREKGSDSTIRGGK</sequence>
<keyword evidence="3" id="KW-1185">Reference proteome</keyword>
<gene>
    <name evidence="2" type="ORF">AB675_9316</name>
</gene>